<feature type="transmembrane region" description="Helical" evidence="1">
    <location>
        <begin position="12"/>
        <end position="35"/>
    </location>
</feature>
<dbReference type="RefSeq" id="WP_200554523.1">
    <property type="nucleotide sequence ID" value="NZ_JAEPES010000001.1"/>
</dbReference>
<feature type="transmembrane region" description="Helical" evidence="1">
    <location>
        <begin position="73"/>
        <end position="93"/>
    </location>
</feature>
<reference evidence="2" key="1">
    <citation type="submission" date="2021-01" db="EMBL/GenBank/DDBJ databases">
        <title>Lacisediminihabitans sp. nov. strain G11-30, isolated from Antarctic Soil.</title>
        <authorList>
            <person name="Li J."/>
        </authorList>
    </citation>
    <scope>NUCLEOTIDE SEQUENCE</scope>
    <source>
        <strain evidence="2">G11-30</strain>
    </source>
</reference>
<sequence>MWYRRALFNSQFAATIVLPLWMLIGRVFFGVILGWHYAIQLFLAPLLLVFLAVVATLSWARKKSRMAGAVTHADAWLLSIWYLAVIVYGFFVVDSVHSYEQGTSVATVLFGQGLRDASFTIADIAGGFIIMGGLLSFWVVLVEYLVETRPERVKSLTGLDDRELREIADVDTRAITVLPAEAYVSDADPDTPVPPAAGATA</sequence>
<feature type="transmembrane region" description="Helical" evidence="1">
    <location>
        <begin position="124"/>
        <end position="146"/>
    </location>
</feature>
<comment type="caution">
    <text evidence="2">The sequence shown here is derived from an EMBL/GenBank/DDBJ whole genome shotgun (WGS) entry which is preliminary data.</text>
</comment>
<dbReference type="Proteomes" id="UP000636458">
    <property type="component" value="Unassembled WGS sequence"/>
</dbReference>
<proteinExistence type="predicted"/>
<accession>A0A934SQ76</accession>
<keyword evidence="1" id="KW-0812">Transmembrane</keyword>
<feature type="transmembrane region" description="Helical" evidence="1">
    <location>
        <begin position="41"/>
        <end position="61"/>
    </location>
</feature>
<name>A0A934SQ76_9MICO</name>
<dbReference type="AlphaFoldDB" id="A0A934SQ76"/>
<keyword evidence="3" id="KW-1185">Reference proteome</keyword>
<evidence type="ECO:0000256" key="1">
    <source>
        <dbReference type="SAM" id="Phobius"/>
    </source>
</evidence>
<keyword evidence="1" id="KW-0472">Membrane</keyword>
<dbReference type="EMBL" id="JAEPES010000001">
    <property type="protein sequence ID" value="MBK4346169.1"/>
    <property type="molecule type" value="Genomic_DNA"/>
</dbReference>
<protein>
    <submittedName>
        <fullName evidence="2">Uncharacterized protein</fullName>
    </submittedName>
</protein>
<organism evidence="2 3">
    <name type="scientific">Lacisediminihabitans changchengi</name>
    <dbReference type="NCBI Taxonomy" id="2787634"/>
    <lineage>
        <taxon>Bacteria</taxon>
        <taxon>Bacillati</taxon>
        <taxon>Actinomycetota</taxon>
        <taxon>Actinomycetes</taxon>
        <taxon>Micrococcales</taxon>
        <taxon>Microbacteriaceae</taxon>
        <taxon>Lacisediminihabitans</taxon>
    </lineage>
</organism>
<evidence type="ECO:0000313" key="2">
    <source>
        <dbReference type="EMBL" id="MBK4346169.1"/>
    </source>
</evidence>
<evidence type="ECO:0000313" key="3">
    <source>
        <dbReference type="Proteomes" id="UP000636458"/>
    </source>
</evidence>
<keyword evidence="1" id="KW-1133">Transmembrane helix</keyword>
<gene>
    <name evidence="2" type="ORF">IV501_00845</name>
</gene>